<proteinExistence type="predicted"/>
<name>A0AAD6W416_9ROSI</name>
<keyword evidence="2" id="KW-1185">Reference proteome</keyword>
<organism evidence="1 2">
    <name type="scientific">Populus alba x Populus x berolinensis</name>
    <dbReference type="NCBI Taxonomy" id="444605"/>
    <lineage>
        <taxon>Eukaryota</taxon>
        <taxon>Viridiplantae</taxon>
        <taxon>Streptophyta</taxon>
        <taxon>Embryophyta</taxon>
        <taxon>Tracheophyta</taxon>
        <taxon>Spermatophyta</taxon>
        <taxon>Magnoliopsida</taxon>
        <taxon>eudicotyledons</taxon>
        <taxon>Gunneridae</taxon>
        <taxon>Pentapetalae</taxon>
        <taxon>rosids</taxon>
        <taxon>fabids</taxon>
        <taxon>Malpighiales</taxon>
        <taxon>Salicaceae</taxon>
        <taxon>Saliceae</taxon>
        <taxon>Populus</taxon>
    </lineage>
</organism>
<gene>
    <name evidence="1" type="ORF">NC653_014637</name>
</gene>
<evidence type="ECO:0000313" key="1">
    <source>
        <dbReference type="EMBL" id="KAJ6998523.1"/>
    </source>
</evidence>
<dbReference type="Proteomes" id="UP001164929">
    <property type="component" value="Chromosome 5"/>
</dbReference>
<reference evidence="1" key="1">
    <citation type="journal article" date="2023" name="Mol. Ecol. Resour.">
        <title>Chromosome-level genome assembly of a triploid poplar Populus alba 'Berolinensis'.</title>
        <authorList>
            <person name="Chen S."/>
            <person name="Yu Y."/>
            <person name="Wang X."/>
            <person name="Wang S."/>
            <person name="Zhang T."/>
            <person name="Zhou Y."/>
            <person name="He R."/>
            <person name="Meng N."/>
            <person name="Wang Y."/>
            <person name="Liu W."/>
            <person name="Liu Z."/>
            <person name="Liu J."/>
            <person name="Guo Q."/>
            <person name="Huang H."/>
            <person name="Sederoff R.R."/>
            <person name="Wang G."/>
            <person name="Qu G."/>
            <person name="Chen S."/>
        </authorList>
    </citation>
    <scope>NUCLEOTIDE SEQUENCE</scope>
    <source>
        <strain evidence="1">SC-2020</strain>
    </source>
</reference>
<evidence type="ECO:0000313" key="2">
    <source>
        <dbReference type="Proteomes" id="UP001164929"/>
    </source>
</evidence>
<dbReference type="EMBL" id="JAQIZT010000005">
    <property type="protein sequence ID" value="KAJ6998523.1"/>
    <property type="molecule type" value="Genomic_DNA"/>
</dbReference>
<dbReference type="AlphaFoldDB" id="A0AAD6W416"/>
<sequence>MIHKHPDITWLQVWCHGGRPGSGTYKCWWKDWEESFFKKRIVGRWDCL</sequence>
<accession>A0AAD6W416</accession>
<comment type="caution">
    <text evidence="1">The sequence shown here is derived from an EMBL/GenBank/DDBJ whole genome shotgun (WGS) entry which is preliminary data.</text>
</comment>
<protein>
    <submittedName>
        <fullName evidence="1">Uncharacterized protein</fullName>
    </submittedName>
</protein>